<accession>A0A1L7W6J1</accession>
<dbReference type="VEuPathDB" id="FungiDB:FPRO_12845"/>
<sequence>MFVYQGKMNWWTYAKDETFVVILPNGPVRVGDSVYLFWKWTVDAKGVKNGNVFQTISVDSVTQTSATDVTFVLKGSWYNFTVTTKGGYENISIVMRNPQGGVSDPMPLKREWKSDKELTGTTRIWTGKFKWMSFARDEHAIFIVPDGFGEGKPIISTWQWTKASNGKTKEPSFRAETQKNVTGLGTDTVKFSYKSYYDIKCTWDGKKDQLDVWVTEGAHSEDVGDMIRSAIIERSTHSHDFNPPFPAPTKSECDHYLPQPQASLPRLVCPLPFPKDLLETLAHTAAYVDQCGYLAKYAQDRFAALDADYHFSLEQIKALKIEIENINKTKGELTTDRDAAIAKAQKLQEALDKALKDSEGYQNEIARLNKVISDDKLKDAEALKLLEKTRAELKASQEQCSKFQAEIAQKDAQIAEQGATISNLQKIIITLETTLAQLRAEITVKTTENEKLAQANITLEGQKRDLEGSVKDLQDELARAQQRIKDLQETAKSHAAKDKEIRDAKARADTEAAKSEEEAAKALAEVEKYKQWAFDNKVKIDLTNY</sequence>
<reference evidence="3" key="1">
    <citation type="journal article" date="2016" name="Genome Biol. Evol.">
        <title>Comparative 'omics' of the Fusarium fujikuroi species complex highlights differences in genetic potential and metabolite synthesis.</title>
        <authorList>
            <person name="Niehaus E.-M."/>
            <person name="Muensterkoetter M."/>
            <person name="Proctor R.H."/>
            <person name="Brown D.W."/>
            <person name="Sharon A."/>
            <person name="Idan Y."/>
            <person name="Oren-Young L."/>
            <person name="Sieber C.M."/>
            <person name="Novak O."/>
            <person name="Pencik A."/>
            <person name="Tarkowska D."/>
            <person name="Hromadova K."/>
            <person name="Freeman S."/>
            <person name="Maymon M."/>
            <person name="Elazar M."/>
            <person name="Youssef S.A."/>
            <person name="El-Shabrawy E.S.M."/>
            <person name="Shalaby A.B.A."/>
            <person name="Houterman P."/>
            <person name="Brock N.L."/>
            <person name="Burkhardt I."/>
            <person name="Tsavkelova E.A."/>
            <person name="Dickschat J.S."/>
            <person name="Galuszka P."/>
            <person name="Gueldener U."/>
            <person name="Tudzynski B."/>
        </authorList>
    </citation>
    <scope>NUCLEOTIDE SEQUENCE [LARGE SCALE GENOMIC DNA]</scope>
    <source>
        <strain evidence="3">ET1</strain>
    </source>
</reference>
<protein>
    <submittedName>
        <fullName evidence="2">Uncharacterized protein</fullName>
    </submittedName>
</protein>
<dbReference type="AlphaFoldDB" id="A0A1L7W6J1"/>
<dbReference type="EMBL" id="FJOF01000013">
    <property type="protein sequence ID" value="CZR48235.1"/>
    <property type="molecule type" value="Genomic_DNA"/>
</dbReference>
<evidence type="ECO:0000256" key="1">
    <source>
        <dbReference type="SAM" id="MobiDB-lite"/>
    </source>
</evidence>
<evidence type="ECO:0000313" key="3">
    <source>
        <dbReference type="Proteomes" id="UP000183971"/>
    </source>
</evidence>
<gene>
    <name evidence="2" type="ORF">FPRO_12845</name>
</gene>
<organism evidence="2 3">
    <name type="scientific">Fusarium proliferatum (strain ET1)</name>
    <name type="common">Orchid endophyte fungus</name>
    <dbReference type="NCBI Taxonomy" id="1227346"/>
    <lineage>
        <taxon>Eukaryota</taxon>
        <taxon>Fungi</taxon>
        <taxon>Dikarya</taxon>
        <taxon>Ascomycota</taxon>
        <taxon>Pezizomycotina</taxon>
        <taxon>Sordariomycetes</taxon>
        <taxon>Hypocreomycetidae</taxon>
        <taxon>Hypocreales</taxon>
        <taxon>Nectriaceae</taxon>
        <taxon>Fusarium</taxon>
        <taxon>Fusarium fujikuroi species complex</taxon>
    </lineage>
</organism>
<keyword evidence="3" id="KW-1185">Reference proteome</keyword>
<evidence type="ECO:0000313" key="2">
    <source>
        <dbReference type="EMBL" id="CZR48235.1"/>
    </source>
</evidence>
<comment type="caution">
    <text evidence="2">The sequence shown here is derived from an EMBL/GenBank/DDBJ whole genome shotgun (WGS) entry which is preliminary data.</text>
</comment>
<dbReference type="GeneID" id="42057709"/>
<name>A0A1L7W6J1_FUSPR</name>
<dbReference type="Proteomes" id="UP000183971">
    <property type="component" value="Unassembled WGS sequence"/>
</dbReference>
<proteinExistence type="predicted"/>
<feature type="region of interest" description="Disordered" evidence="1">
    <location>
        <begin position="489"/>
        <end position="518"/>
    </location>
</feature>
<dbReference type="RefSeq" id="XP_031088768.1">
    <property type="nucleotide sequence ID" value="XM_031223406.1"/>
</dbReference>